<dbReference type="OrthoDB" id="957977at2"/>
<dbReference type="EMBL" id="WKKG01000015">
    <property type="protein sequence ID" value="MRX70445.1"/>
    <property type="molecule type" value="Genomic_DNA"/>
</dbReference>
<dbReference type="AlphaFoldDB" id="A0A521BXF3"/>
<accession>A0A521BXF3</accession>
<dbReference type="Proteomes" id="UP000468990">
    <property type="component" value="Unassembled WGS sequence"/>
</dbReference>
<keyword evidence="1" id="KW-0472">Membrane</keyword>
<name>A0A521BXF3_9FLAO</name>
<dbReference type="Proteomes" id="UP000317289">
    <property type="component" value="Unassembled WGS sequence"/>
</dbReference>
<reference evidence="2 5" key="2">
    <citation type="submission" date="2019-11" db="EMBL/GenBank/DDBJ databases">
        <title>Flavobacterium resistens genome.</title>
        <authorList>
            <person name="Wilson V.M."/>
            <person name="Newman J.D."/>
        </authorList>
    </citation>
    <scope>NUCLEOTIDE SEQUENCE [LARGE SCALE GENOMIC DNA]</scope>
    <source>
        <strain evidence="2 5">DSM 19382</strain>
    </source>
</reference>
<keyword evidence="1" id="KW-1133">Transmembrane helix</keyword>
<gene>
    <name evidence="2" type="ORF">GJU42_20905</name>
    <name evidence="3" type="ORF">SAMN06265349_1029</name>
</gene>
<evidence type="ECO:0000313" key="2">
    <source>
        <dbReference type="EMBL" id="MRX70445.1"/>
    </source>
</evidence>
<feature type="transmembrane region" description="Helical" evidence="1">
    <location>
        <begin position="81"/>
        <end position="102"/>
    </location>
</feature>
<dbReference type="EMBL" id="FXTA01000002">
    <property type="protein sequence ID" value="SMO51869.1"/>
    <property type="molecule type" value="Genomic_DNA"/>
</dbReference>
<reference evidence="3 4" key="1">
    <citation type="submission" date="2017-05" db="EMBL/GenBank/DDBJ databases">
        <authorList>
            <person name="Varghese N."/>
            <person name="Submissions S."/>
        </authorList>
    </citation>
    <scope>NUCLEOTIDE SEQUENCE [LARGE SCALE GENOMIC DNA]</scope>
    <source>
        <strain evidence="3 4">DSM 19382</strain>
    </source>
</reference>
<feature type="transmembrane region" description="Helical" evidence="1">
    <location>
        <begin position="47"/>
        <end position="74"/>
    </location>
</feature>
<organism evidence="3 4">
    <name type="scientific">Flavobacterium resistens</name>
    <dbReference type="NCBI Taxonomy" id="443612"/>
    <lineage>
        <taxon>Bacteria</taxon>
        <taxon>Pseudomonadati</taxon>
        <taxon>Bacteroidota</taxon>
        <taxon>Flavobacteriia</taxon>
        <taxon>Flavobacteriales</taxon>
        <taxon>Flavobacteriaceae</taxon>
        <taxon>Flavobacterium</taxon>
    </lineage>
</organism>
<evidence type="ECO:0000256" key="1">
    <source>
        <dbReference type="SAM" id="Phobius"/>
    </source>
</evidence>
<dbReference type="RefSeq" id="WP_142449855.1">
    <property type="nucleotide sequence ID" value="NZ_FXTA01000002.1"/>
</dbReference>
<keyword evidence="5" id="KW-1185">Reference proteome</keyword>
<protein>
    <submittedName>
        <fullName evidence="2">DoxX family protein</fullName>
    </submittedName>
</protein>
<evidence type="ECO:0000313" key="4">
    <source>
        <dbReference type="Proteomes" id="UP000317289"/>
    </source>
</evidence>
<evidence type="ECO:0000313" key="5">
    <source>
        <dbReference type="Proteomes" id="UP000468990"/>
    </source>
</evidence>
<keyword evidence="1" id="KW-0812">Transmembrane</keyword>
<proteinExistence type="predicted"/>
<evidence type="ECO:0000313" key="3">
    <source>
        <dbReference type="EMBL" id="SMO51869.1"/>
    </source>
</evidence>
<sequence length="127" mass="14316">MNNPASILLLAFLALTFLQSGYEKIFYWKDNVEWLKGHFANTPLKNQVPLALLHLLILELISGILSVVGAIQLLLNSGREFGFYGAIFSCISLLMMLFGQRLAKDYDGARTIVIYFIPAVMAVYWLN</sequence>
<feature type="transmembrane region" description="Helical" evidence="1">
    <location>
        <begin position="108"/>
        <end position="126"/>
    </location>
</feature>